<gene>
    <name evidence="7" type="primary">galU</name>
    <name evidence="7" type="ORF">NCTC10122_00124</name>
</gene>
<evidence type="ECO:0000256" key="5">
    <source>
        <dbReference type="ARBA" id="ARBA00048128"/>
    </source>
</evidence>
<evidence type="ECO:0000313" key="7">
    <source>
        <dbReference type="EMBL" id="VEU60531.1"/>
    </source>
</evidence>
<evidence type="ECO:0000256" key="3">
    <source>
        <dbReference type="ARBA" id="ARBA00022679"/>
    </source>
</evidence>
<reference evidence="7 8" key="1">
    <citation type="submission" date="2019-01" db="EMBL/GenBank/DDBJ databases">
        <authorList>
            <consortium name="Pathogen Informatics"/>
        </authorList>
    </citation>
    <scope>NUCLEOTIDE SEQUENCE [LARGE SCALE GENOMIC DNA]</scope>
    <source>
        <strain evidence="7 8">NCTC10122</strain>
    </source>
</reference>
<feature type="domain" description="Nucleotidyl transferase" evidence="6">
    <location>
        <begin position="9"/>
        <end position="274"/>
    </location>
</feature>
<proteinExistence type="inferred from homology"/>
<dbReference type="EMBL" id="LR214970">
    <property type="protein sequence ID" value="VEU60531.1"/>
    <property type="molecule type" value="Genomic_DNA"/>
</dbReference>
<dbReference type="PANTHER" id="PTHR43197">
    <property type="entry name" value="UTP--GLUCOSE-1-PHOSPHATE URIDYLYLTRANSFERASE"/>
    <property type="match status" value="1"/>
</dbReference>
<accession>A0A449A8H8</accession>
<evidence type="ECO:0000256" key="1">
    <source>
        <dbReference type="ARBA" id="ARBA00006890"/>
    </source>
</evidence>
<organism evidence="7 8">
    <name type="scientific">Mycoplasmopsis bovigenitalium</name>
    <dbReference type="NCBI Taxonomy" id="2112"/>
    <lineage>
        <taxon>Bacteria</taxon>
        <taxon>Bacillati</taxon>
        <taxon>Mycoplasmatota</taxon>
        <taxon>Mycoplasmoidales</taxon>
        <taxon>Metamycoplasmataceae</taxon>
        <taxon>Mycoplasmopsis</taxon>
    </lineage>
</organism>
<comment type="similarity">
    <text evidence="1">Belongs to the UDPGP type 2 family.</text>
</comment>
<dbReference type="GO" id="GO:0006011">
    <property type="term" value="P:UDP-alpha-D-glucose metabolic process"/>
    <property type="evidence" value="ECO:0007669"/>
    <property type="project" value="InterPro"/>
</dbReference>
<dbReference type="GO" id="GO:0003983">
    <property type="term" value="F:UTP:glucose-1-phosphate uridylyltransferase activity"/>
    <property type="evidence" value="ECO:0007669"/>
    <property type="project" value="UniProtKB-EC"/>
</dbReference>
<sequence>MIKQVKKLIIPAAGWGTRFLPMTKIVHKELVPILNRPSLDLLVDEALDSGINEIILIISERKKDIIKLFEVNDALEDELKSKNKIKLLEKVQKTNRIANIKFIYQKEQNGLGHALAQAKDIIGDEPFAIILGDDLIKSEIPATKQLIDFYNKTGQNILGVQSVSDENVHKYGIVNPKNTDERNNKEFEIIGAVEKPELKDAPSKKAILGRYVFNPEILQILSKIEYDGKNEIQVVDAFDKLMNEYQQKIYAVEFEGKRYDLGSIEGFVEATIDYALDNDEIGNKTLNYIKNIIKER</sequence>
<evidence type="ECO:0000313" key="8">
    <source>
        <dbReference type="Proteomes" id="UP000290942"/>
    </source>
</evidence>
<evidence type="ECO:0000256" key="2">
    <source>
        <dbReference type="ARBA" id="ARBA00012415"/>
    </source>
</evidence>
<name>A0A449A8H8_9BACT</name>
<evidence type="ECO:0000256" key="4">
    <source>
        <dbReference type="ARBA" id="ARBA00022695"/>
    </source>
</evidence>
<protein>
    <recommendedName>
        <fullName evidence="2">UTP--glucose-1-phosphate uridylyltransferase</fullName>
        <ecNumber evidence="2">2.7.7.9</ecNumber>
    </recommendedName>
</protein>
<dbReference type="PANTHER" id="PTHR43197:SF1">
    <property type="entry name" value="UTP--GLUCOSE-1-PHOSPHATE URIDYLYLTRANSFERASE"/>
    <property type="match status" value="1"/>
</dbReference>
<dbReference type="EC" id="2.7.7.9" evidence="2"/>
<dbReference type="InterPro" id="IPR005835">
    <property type="entry name" value="NTP_transferase_dom"/>
</dbReference>
<keyword evidence="4 7" id="KW-0548">Nucleotidyltransferase</keyword>
<dbReference type="InterPro" id="IPR029044">
    <property type="entry name" value="Nucleotide-diphossugar_trans"/>
</dbReference>
<keyword evidence="3 7" id="KW-0808">Transferase</keyword>
<dbReference type="InterPro" id="IPR005771">
    <property type="entry name" value="GalU_uridylyltTrfase_bac/arc"/>
</dbReference>
<evidence type="ECO:0000259" key="6">
    <source>
        <dbReference type="Pfam" id="PF00483"/>
    </source>
</evidence>
<dbReference type="CDD" id="cd02541">
    <property type="entry name" value="UGPase_prokaryotic"/>
    <property type="match status" value="1"/>
</dbReference>
<comment type="catalytic activity">
    <reaction evidence="5">
        <text>alpha-D-glucose 1-phosphate + UTP + H(+) = UDP-alpha-D-glucose + diphosphate</text>
        <dbReference type="Rhea" id="RHEA:19889"/>
        <dbReference type="ChEBI" id="CHEBI:15378"/>
        <dbReference type="ChEBI" id="CHEBI:33019"/>
        <dbReference type="ChEBI" id="CHEBI:46398"/>
        <dbReference type="ChEBI" id="CHEBI:58601"/>
        <dbReference type="ChEBI" id="CHEBI:58885"/>
        <dbReference type="EC" id="2.7.7.9"/>
    </reaction>
</comment>
<dbReference type="RefSeq" id="WP_129687478.1">
    <property type="nucleotide sequence ID" value="NZ_LR214970.1"/>
</dbReference>
<dbReference type="SUPFAM" id="SSF53448">
    <property type="entry name" value="Nucleotide-diphospho-sugar transferases"/>
    <property type="match status" value="1"/>
</dbReference>
<dbReference type="Proteomes" id="UP000290942">
    <property type="component" value="Chromosome"/>
</dbReference>
<dbReference type="Gene3D" id="3.90.550.10">
    <property type="entry name" value="Spore Coat Polysaccharide Biosynthesis Protein SpsA, Chain A"/>
    <property type="match status" value="1"/>
</dbReference>
<dbReference type="AlphaFoldDB" id="A0A449A8H8"/>
<dbReference type="Pfam" id="PF00483">
    <property type="entry name" value="NTP_transferase"/>
    <property type="match status" value="1"/>
</dbReference>